<protein>
    <submittedName>
        <fullName evidence="1">Uncharacterized protein</fullName>
    </submittedName>
</protein>
<keyword evidence="1" id="KW-0614">Plasmid</keyword>
<keyword evidence="2" id="KW-1185">Reference proteome</keyword>
<evidence type="ECO:0000313" key="2">
    <source>
        <dbReference type="Proteomes" id="UP001217044"/>
    </source>
</evidence>
<dbReference type="Proteomes" id="UP001217044">
    <property type="component" value="Plasmid pDATS02"/>
</dbReference>
<dbReference type="EMBL" id="CP115167">
    <property type="protein sequence ID" value="WDA60543.1"/>
    <property type="molecule type" value="Genomic_DNA"/>
</dbReference>
<evidence type="ECO:0000313" key="1">
    <source>
        <dbReference type="EMBL" id="WDA60543.1"/>
    </source>
</evidence>
<name>A0ABY7V5Q8_9DEIO</name>
<dbReference type="RefSeq" id="WP_273991313.1">
    <property type="nucleotide sequence ID" value="NZ_BAABQT010000016.1"/>
</dbReference>
<organism evidence="1 2">
    <name type="scientific">Deinococcus aquaticus</name>
    <dbReference type="NCBI Taxonomy" id="328692"/>
    <lineage>
        <taxon>Bacteria</taxon>
        <taxon>Thermotogati</taxon>
        <taxon>Deinococcota</taxon>
        <taxon>Deinococci</taxon>
        <taxon>Deinococcales</taxon>
        <taxon>Deinococcaceae</taxon>
        <taxon>Deinococcus</taxon>
    </lineage>
</organism>
<gene>
    <name evidence="1" type="ORF">M8445_17550</name>
</gene>
<geneLocation type="plasmid" evidence="1 2">
    <name>pDATS02</name>
</geneLocation>
<reference evidence="1 2" key="1">
    <citation type="submission" date="2022-12" db="EMBL/GenBank/DDBJ databases">
        <title>Genome Sequence of Deinococcus aquaticus Type Strain PB314.</title>
        <authorList>
            <person name="Albert C."/>
            <person name="Hill J."/>
            <person name="Boren L."/>
            <person name="Scholz-Ng S."/>
            <person name="Fatema N."/>
            <person name="Grosso R."/>
            <person name="Soboslay E."/>
            <person name="Tuohy J."/>
        </authorList>
    </citation>
    <scope>NUCLEOTIDE SEQUENCE [LARGE SCALE GENOMIC DNA]</scope>
    <source>
        <strain evidence="1 2">PB-314</strain>
        <plasmid evidence="1 2">pDATS02</plasmid>
    </source>
</reference>
<proteinExistence type="predicted"/>
<sequence length="309" mass="35172">MTTRSVLTGRRIRNLARHLGFFELGESVSLGLLVTAERFTAVERIGLTPAEHGLTLLPVIRGPVSRFNAEGRYLIRRDESKETAYRTVRWKWIERHGDERIEREEWKDVPYLRYPRIFVSPPSVELSLVQDDAGAFTVTAPSLPYDPQSAELLHQVNLFLELFGEVHVLGVGRVHLNAGDERRVNWQLLPHGEVPWDVLRAHLTPVFERARSQQKRAFLNERLEALAAYGPEFTVVGAGGFTGYVLFAFPQRNLFVLESALYGNATYILRGDWEHLATLTKADLLRGDLHEARVPHQATWGEQLKAYLA</sequence>
<accession>A0ABY7V5Q8</accession>